<evidence type="ECO:0000313" key="2">
    <source>
        <dbReference type="WBParaSite" id="ALUE_0002241301-mRNA-1"/>
    </source>
</evidence>
<protein>
    <submittedName>
        <fullName evidence="2">Secreted protein</fullName>
    </submittedName>
</protein>
<dbReference type="AlphaFoldDB" id="A0A0M3IUI5"/>
<keyword evidence="1" id="KW-1185">Reference proteome</keyword>
<dbReference type="WBParaSite" id="ALUE_0002241301-mRNA-1">
    <property type="protein sequence ID" value="ALUE_0002241301-mRNA-1"/>
    <property type="gene ID" value="ALUE_0002241301"/>
</dbReference>
<accession>A0A0M3IUI5</accession>
<evidence type="ECO:0000313" key="1">
    <source>
        <dbReference type="Proteomes" id="UP000036681"/>
    </source>
</evidence>
<reference evidence="2" key="1">
    <citation type="submission" date="2017-02" db="UniProtKB">
        <authorList>
            <consortium name="WormBaseParasite"/>
        </authorList>
    </citation>
    <scope>IDENTIFICATION</scope>
</reference>
<sequence>MILRLDLSIICSSCSLVVNSRMHEASCWLTNDVRASTVRDALYSFVASSPLINTFIVGYLLTKYLSAIAAC</sequence>
<dbReference type="Proteomes" id="UP000036681">
    <property type="component" value="Unplaced"/>
</dbReference>
<proteinExistence type="predicted"/>
<name>A0A0M3IUI5_ASCLU</name>
<organism evidence="1 2">
    <name type="scientific">Ascaris lumbricoides</name>
    <name type="common">Giant roundworm</name>
    <dbReference type="NCBI Taxonomy" id="6252"/>
    <lineage>
        <taxon>Eukaryota</taxon>
        <taxon>Metazoa</taxon>
        <taxon>Ecdysozoa</taxon>
        <taxon>Nematoda</taxon>
        <taxon>Chromadorea</taxon>
        <taxon>Rhabditida</taxon>
        <taxon>Spirurina</taxon>
        <taxon>Ascaridomorpha</taxon>
        <taxon>Ascaridoidea</taxon>
        <taxon>Ascarididae</taxon>
        <taxon>Ascaris</taxon>
    </lineage>
</organism>